<protein>
    <submittedName>
        <fullName evidence="1">Uncharacterized protein</fullName>
    </submittedName>
</protein>
<keyword evidence="2" id="KW-1185">Reference proteome</keyword>
<gene>
    <name evidence="1" type="ORF">K239x_39730</name>
</gene>
<dbReference type="Gene3D" id="3.30.70.920">
    <property type="match status" value="1"/>
</dbReference>
<proteinExistence type="predicted"/>
<evidence type="ECO:0000313" key="1">
    <source>
        <dbReference type="EMBL" id="QDT11971.1"/>
    </source>
</evidence>
<reference evidence="1 2" key="1">
    <citation type="submission" date="2019-02" db="EMBL/GenBank/DDBJ databases">
        <title>Deep-cultivation of Planctomycetes and their phenomic and genomic characterization uncovers novel biology.</title>
        <authorList>
            <person name="Wiegand S."/>
            <person name="Jogler M."/>
            <person name="Boedeker C."/>
            <person name="Pinto D."/>
            <person name="Vollmers J."/>
            <person name="Rivas-Marin E."/>
            <person name="Kohn T."/>
            <person name="Peeters S.H."/>
            <person name="Heuer A."/>
            <person name="Rast P."/>
            <person name="Oberbeckmann S."/>
            <person name="Bunk B."/>
            <person name="Jeske O."/>
            <person name="Meyerdierks A."/>
            <person name="Storesund J.E."/>
            <person name="Kallscheuer N."/>
            <person name="Luecker S."/>
            <person name="Lage O.M."/>
            <person name="Pohl T."/>
            <person name="Merkel B.J."/>
            <person name="Hornburger P."/>
            <person name="Mueller R.-W."/>
            <person name="Bruemmer F."/>
            <person name="Labrenz M."/>
            <person name="Spormann A.M."/>
            <person name="Op den Camp H."/>
            <person name="Overmann J."/>
            <person name="Amann R."/>
            <person name="Jetten M.S.M."/>
            <person name="Mascher T."/>
            <person name="Medema M.H."/>
            <person name="Devos D.P."/>
            <person name="Kaster A.-K."/>
            <person name="Ovreas L."/>
            <person name="Rohde M."/>
            <person name="Galperin M.Y."/>
            <person name="Jogler C."/>
        </authorList>
    </citation>
    <scope>NUCLEOTIDE SEQUENCE [LARGE SCALE GENOMIC DNA]</scope>
    <source>
        <strain evidence="1 2">K23_9</strain>
    </source>
</reference>
<organism evidence="1 2">
    <name type="scientific">Stieleria marina</name>
    <dbReference type="NCBI Taxonomy" id="1930275"/>
    <lineage>
        <taxon>Bacteria</taxon>
        <taxon>Pseudomonadati</taxon>
        <taxon>Planctomycetota</taxon>
        <taxon>Planctomycetia</taxon>
        <taxon>Pirellulales</taxon>
        <taxon>Pirellulaceae</taxon>
        <taxon>Stieleria</taxon>
    </lineage>
</organism>
<dbReference type="EMBL" id="CP036526">
    <property type="protein sequence ID" value="QDT11971.1"/>
    <property type="molecule type" value="Genomic_DNA"/>
</dbReference>
<dbReference type="AlphaFoldDB" id="A0A517NXW1"/>
<evidence type="ECO:0000313" key="2">
    <source>
        <dbReference type="Proteomes" id="UP000319817"/>
    </source>
</evidence>
<name>A0A517NXW1_9BACT</name>
<sequence precursor="true">MYTLMCRLAKPHSFNFLTAIYKANLVPISGLVVTFASSLENHADAIESLRVIPEIDLGQASGSKLAIVVDSGTQNRDQEIWNTVQALPGVIDLAVAMVAFDKDNEDDPSPRNRR</sequence>
<dbReference type="Proteomes" id="UP000319817">
    <property type="component" value="Chromosome"/>
</dbReference>
<accession>A0A517NXW1</accession>